<dbReference type="InterPro" id="IPR045621">
    <property type="entry name" value="BPD_transp_1_N"/>
</dbReference>
<feature type="domain" description="ABC transmembrane type-1" evidence="8">
    <location>
        <begin position="94"/>
        <end position="291"/>
    </location>
</feature>
<dbReference type="PROSITE" id="PS50928">
    <property type="entry name" value="ABC_TM1"/>
    <property type="match status" value="1"/>
</dbReference>
<dbReference type="CDD" id="cd06261">
    <property type="entry name" value="TM_PBP2"/>
    <property type="match status" value="1"/>
</dbReference>
<accession>A0A2V5K9R1</accession>
<sequence length="305" mass="33466">MRQYAVRRLLQMIPVLFLIISIVFVLLYVSGDPVFLMLPEDATEEEVNALREALRLDKPFYVQFGTFLLNVLQGDFGESFRYKEQALPLVLERLPATLTLAAASMLVAIVVAVPLGIVSATRKNSALELFVTTGTVLGKAMPNFWIGIMLSLVFSVHLLWFPVSGSGTLAHLVLPAITLGTSIAAYIARLTRSSLLEALNQDYIRTAKSKGLKRRIVVYKHALRNAMIPVVTIVMIQTGSVVGGALVTEMIFAWPGLGQLLVQSINARDMAVVQAAIFVIAIMVILMNLLADLLSGLLDPRIKYK</sequence>
<evidence type="ECO:0000313" key="10">
    <source>
        <dbReference type="Proteomes" id="UP000247476"/>
    </source>
</evidence>
<comment type="similarity">
    <text evidence="7">Belongs to the binding-protein-dependent transport system permease family.</text>
</comment>
<dbReference type="GO" id="GO:0005886">
    <property type="term" value="C:plasma membrane"/>
    <property type="evidence" value="ECO:0007669"/>
    <property type="project" value="UniProtKB-SubCell"/>
</dbReference>
<feature type="transmembrane region" description="Helical" evidence="7">
    <location>
        <begin position="142"/>
        <end position="163"/>
    </location>
</feature>
<evidence type="ECO:0000259" key="8">
    <source>
        <dbReference type="PROSITE" id="PS50928"/>
    </source>
</evidence>
<keyword evidence="10" id="KW-1185">Reference proteome</keyword>
<feature type="transmembrane region" description="Helical" evidence="7">
    <location>
        <begin position="12"/>
        <end position="31"/>
    </location>
</feature>
<dbReference type="PANTHER" id="PTHR43163:SF6">
    <property type="entry name" value="DIPEPTIDE TRANSPORT SYSTEM PERMEASE PROTEIN DPPB-RELATED"/>
    <property type="match status" value="1"/>
</dbReference>
<dbReference type="SUPFAM" id="SSF161098">
    <property type="entry name" value="MetI-like"/>
    <property type="match status" value="1"/>
</dbReference>
<keyword evidence="3" id="KW-1003">Cell membrane</keyword>
<dbReference type="Proteomes" id="UP000247476">
    <property type="component" value="Unassembled WGS sequence"/>
</dbReference>
<keyword evidence="6 7" id="KW-0472">Membrane</keyword>
<dbReference type="OrthoDB" id="24153at2"/>
<organism evidence="9 10">
    <name type="scientific">Paenibacillus flagellatus</name>
    <dbReference type="NCBI Taxonomy" id="2211139"/>
    <lineage>
        <taxon>Bacteria</taxon>
        <taxon>Bacillati</taxon>
        <taxon>Bacillota</taxon>
        <taxon>Bacilli</taxon>
        <taxon>Bacillales</taxon>
        <taxon>Paenibacillaceae</taxon>
        <taxon>Paenibacillus</taxon>
    </lineage>
</organism>
<evidence type="ECO:0000313" key="9">
    <source>
        <dbReference type="EMBL" id="PYI55622.1"/>
    </source>
</evidence>
<evidence type="ECO:0000256" key="4">
    <source>
        <dbReference type="ARBA" id="ARBA00022692"/>
    </source>
</evidence>
<feature type="transmembrane region" description="Helical" evidence="7">
    <location>
        <begin position="230"/>
        <end position="255"/>
    </location>
</feature>
<evidence type="ECO:0000256" key="1">
    <source>
        <dbReference type="ARBA" id="ARBA00004651"/>
    </source>
</evidence>
<dbReference type="RefSeq" id="WP_110839422.1">
    <property type="nucleotide sequence ID" value="NZ_QJVJ01000003.1"/>
</dbReference>
<dbReference type="EMBL" id="QJVJ01000003">
    <property type="protein sequence ID" value="PYI55622.1"/>
    <property type="molecule type" value="Genomic_DNA"/>
</dbReference>
<dbReference type="Pfam" id="PF00528">
    <property type="entry name" value="BPD_transp_1"/>
    <property type="match status" value="1"/>
</dbReference>
<keyword evidence="5 7" id="KW-1133">Transmembrane helix</keyword>
<evidence type="ECO:0000256" key="2">
    <source>
        <dbReference type="ARBA" id="ARBA00022448"/>
    </source>
</evidence>
<dbReference type="InterPro" id="IPR035906">
    <property type="entry name" value="MetI-like_sf"/>
</dbReference>
<evidence type="ECO:0000256" key="3">
    <source>
        <dbReference type="ARBA" id="ARBA00022475"/>
    </source>
</evidence>
<dbReference type="AlphaFoldDB" id="A0A2V5K9R1"/>
<dbReference type="Gene3D" id="1.10.3720.10">
    <property type="entry name" value="MetI-like"/>
    <property type="match status" value="1"/>
</dbReference>
<comment type="subcellular location">
    <subcellularLocation>
        <location evidence="1 7">Cell membrane</location>
        <topology evidence="1 7">Multi-pass membrane protein</topology>
    </subcellularLocation>
</comment>
<proteinExistence type="inferred from homology"/>
<dbReference type="GO" id="GO:0055085">
    <property type="term" value="P:transmembrane transport"/>
    <property type="evidence" value="ECO:0007669"/>
    <property type="project" value="InterPro"/>
</dbReference>
<comment type="caution">
    <text evidence="9">The sequence shown here is derived from an EMBL/GenBank/DDBJ whole genome shotgun (WGS) entry which is preliminary data.</text>
</comment>
<feature type="transmembrane region" description="Helical" evidence="7">
    <location>
        <begin position="98"/>
        <end position="121"/>
    </location>
</feature>
<feature type="transmembrane region" description="Helical" evidence="7">
    <location>
        <begin position="275"/>
        <end position="298"/>
    </location>
</feature>
<name>A0A2V5K9R1_9BACL</name>
<feature type="transmembrane region" description="Helical" evidence="7">
    <location>
        <begin position="169"/>
        <end position="188"/>
    </location>
</feature>
<protein>
    <submittedName>
        <fullName evidence="9">ABC transporter permease</fullName>
    </submittedName>
</protein>
<evidence type="ECO:0000256" key="5">
    <source>
        <dbReference type="ARBA" id="ARBA00022989"/>
    </source>
</evidence>
<evidence type="ECO:0000256" key="7">
    <source>
        <dbReference type="RuleBase" id="RU363032"/>
    </source>
</evidence>
<evidence type="ECO:0000256" key="6">
    <source>
        <dbReference type="ARBA" id="ARBA00023136"/>
    </source>
</evidence>
<dbReference type="InterPro" id="IPR000515">
    <property type="entry name" value="MetI-like"/>
</dbReference>
<gene>
    <name evidence="9" type="ORF">DLM86_07790</name>
</gene>
<keyword evidence="4 7" id="KW-0812">Transmembrane</keyword>
<keyword evidence="2 7" id="KW-0813">Transport</keyword>
<dbReference type="Pfam" id="PF19300">
    <property type="entry name" value="BPD_transp_1_N"/>
    <property type="match status" value="1"/>
</dbReference>
<dbReference type="PANTHER" id="PTHR43163">
    <property type="entry name" value="DIPEPTIDE TRANSPORT SYSTEM PERMEASE PROTEIN DPPB-RELATED"/>
    <property type="match status" value="1"/>
</dbReference>
<reference evidence="9 10" key="1">
    <citation type="submission" date="2018-05" db="EMBL/GenBank/DDBJ databases">
        <title>Paenibacillus flagellatus sp. nov., isolated from selenium mineral soil.</title>
        <authorList>
            <person name="Dai X."/>
        </authorList>
    </citation>
    <scope>NUCLEOTIDE SEQUENCE [LARGE SCALE GENOMIC DNA]</scope>
    <source>
        <strain evidence="9 10">DXL2</strain>
    </source>
</reference>